<dbReference type="InterPro" id="IPR009212">
    <property type="entry name" value="Methylthioribose_kinase"/>
</dbReference>
<comment type="caution">
    <text evidence="9">The sequence shown here is derived from an EMBL/GenBank/DDBJ whole genome shotgun (WGS) entry which is preliminary data.</text>
</comment>
<dbReference type="PANTHER" id="PTHR34273:SF2">
    <property type="entry name" value="METHYLTHIORIBOSE KINASE"/>
    <property type="match status" value="1"/>
</dbReference>
<comment type="similarity">
    <text evidence="1">Belongs to the methylthioribose kinase family.</text>
</comment>
<dbReference type="Pfam" id="PF01636">
    <property type="entry name" value="APH"/>
    <property type="match status" value="1"/>
</dbReference>
<evidence type="ECO:0000313" key="9">
    <source>
        <dbReference type="EMBL" id="MFC7332390.1"/>
    </source>
</evidence>
<dbReference type="RefSeq" id="WP_377356766.1">
    <property type="nucleotide sequence ID" value="NZ_JBHTCM010000005.1"/>
</dbReference>
<evidence type="ECO:0000256" key="2">
    <source>
        <dbReference type="ARBA" id="ARBA00011738"/>
    </source>
</evidence>
<dbReference type="PIRSF" id="PIRSF031134">
    <property type="entry name" value="MTRK"/>
    <property type="match status" value="1"/>
</dbReference>
<evidence type="ECO:0000259" key="8">
    <source>
        <dbReference type="Pfam" id="PF01636"/>
    </source>
</evidence>
<dbReference type="EMBL" id="JBHTCM010000005">
    <property type="protein sequence ID" value="MFC7332390.1"/>
    <property type="molecule type" value="Genomic_DNA"/>
</dbReference>
<proteinExistence type="inferred from homology"/>
<evidence type="ECO:0000313" key="10">
    <source>
        <dbReference type="Proteomes" id="UP001596456"/>
    </source>
</evidence>
<keyword evidence="4 9" id="KW-0808">Transferase</keyword>
<dbReference type="Proteomes" id="UP001596456">
    <property type="component" value="Unassembled WGS sequence"/>
</dbReference>
<protein>
    <recommendedName>
        <fullName evidence="3">S-methyl-5-thioribose kinase</fullName>
        <ecNumber evidence="3">2.7.1.100</ecNumber>
    </recommendedName>
</protein>
<dbReference type="EC" id="2.7.1.100" evidence="3"/>
<evidence type="ECO:0000256" key="5">
    <source>
        <dbReference type="ARBA" id="ARBA00022741"/>
    </source>
</evidence>
<keyword evidence="7" id="KW-0067">ATP-binding</keyword>
<evidence type="ECO:0000256" key="7">
    <source>
        <dbReference type="ARBA" id="ARBA00022840"/>
    </source>
</evidence>
<keyword evidence="10" id="KW-1185">Reference proteome</keyword>
<evidence type="ECO:0000256" key="4">
    <source>
        <dbReference type="ARBA" id="ARBA00022679"/>
    </source>
</evidence>
<evidence type="ECO:0000256" key="6">
    <source>
        <dbReference type="ARBA" id="ARBA00022777"/>
    </source>
</evidence>
<dbReference type="Gene3D" id="3.30.200.20">
    <property type="entry name" value="Phosphorylase Kinase, domain 1"/>
    <property type="match status" value="1"/>
</dbReference>
<organism evidence="9 10">
    <name type="scientific">Rhodocista pekingensis</name>
    <dbReference type="NCBI Taxonomy" id="201185"/>
    <lineage>
        <taxon>Bacteria</taxon>
        <taxon>Pseudomonadati</taxon>
        <taxon>Pseudomonadota</taxon>
        <taxon>Alphaproteobacteria</taxon>
        <taxon>Rhodospirillales</taxon>
        <taxon>Azospirillaceae</taxon>
        <taxon>Rhodocista</taxon>
    </lineage>
</organism>
<comment type="subunit">
    <text evidence="2">Homodimer.</text>
</comment>
<dbReference type="InterPro" id="IPR011009">
    <property type="entry name" value="Kinase-like_dom_sf"/>
</dbReference>
<dbReference type="Gene3D" id="3.90.1200.10">
    <property type="match status" value="1"/>
</dbReference>
<evidence type="ECO:0000256" key="3">
    <source>
        <dbReference type="ARBA" id="ARBA00012128"/>
    </source>
</evidence>
<reference evidence="10" key="1">
    <citation type="journal article" date="2019" name="Int. J. Syst. Evol. Microbiol.">
        <title>The Global Catalogue of Microorganisms (GCM) 10K type strain sequencing project: providing services to taxonomists for standard genome sequencing and annotation.</title>
        <authorList>
            <consortium name="The Broad Institute Genomics Platform"/>
            <consortium name="The Broad Institute Genome Sequencing Center for Infectious Disease"/>
            <person name="Wu L."/>
            <person name="Ma J."/>
        </authorList>
    </citation>
    <scope>NUCLEOTIDE SEQUENCE [LARGE SCALE GENOMIC DNA]</scope>
    <source>
        <strain evidence="10">CGMCC 1.16275</strain>
    </source>
</reference>
<dbReference type="NCBIfam" id="TIGR01767">
    <property type="entry name" value="MTRK"/>
    <property type="match status" value="1"/>
</dbReference>
<sequence>MAIEVPPGYEPLGEEKVAAFLAAVPAVPERLGGGPADWSVREVGDGNLNYVYLVDGPHGSVCVKQALPYLRLVGEGWPLGLQRAHFEQLATHVVAPHVGRAVPQILHYDPTLFAIVMEKLSPHIILRRGMVAGIRYPRLAAQIADYMANSLFHTSDLALPARRKKELMAEFCGNWELCGLTEEVIFTQPYMVHPHNRWTSPQLDATAARVRGDTEWKLAAARLKLKFLASPEALLHGDLHTGSVMVTADDTRVIDPEFAFFGPMGFDVGAMLGNLWINFFAQDGHATAESPRAEYQDWVLETAEAVWTGFRERFLALWRGGATGDAYPAALFDGDPDAIRALEAERQAYMDRLFIDSLAFAGAKITRRILGIAHNIDLEWIADPDLRALCETRCLTLARRLMLEPGRFRGIADVSAACRSIRSEVRTVGL</sequence>
<feature type="domain" description="Aminoglycoside phosphotransferase" evidence="8">
    <location>
        <begin position="40"/>
        <end position="281"/>
    </location>
</feature>
<accession>A0ABW2KSU0</accession>
<name>A0ABW2KSU0_9PROT</name>
<dbReference type="InterPro" id="IPR002575">
    <property type="entry name" value="Aminoglycoside_PTrfase"/>
</dbReference>
<gene>
    <name evidence="9" type="primary">mtnK</name>
    <name evidence="9" type="ORF">ACFQPS_04390</name>
</gene>
<keyword evidence="6 9" id="KW-0418">Kinase</keyword>
<dbReference type="GO" id="GO:0046522">
    <property type="term" value="F:S-methyl-5-thioribose kinase activity"/>
    <property type="evidence" value="ECO:0007669"/>
    <property type="project" value="UniProtKB-EC"/>
</dbReference>
<dbReference type="SUPFAM" id="SSF56112">
    <property type="entry name" value="Protein kinase-like (PK-like)"/>
    <property type="match status" value="1"/>
</dbReference>
<keyword evidence="5" id="KW-0547">Nucleotide-binding</keyword>
<evidence type="ECO:0000256" key="1">
    <source>
        <dbReference type="ARBA" id="ARBA00010165"/>
    </source>
</evidence>
<dbReference type="PANTHER" id="PTHR34273">
    <property type="entry name" value="METHYLTHIORIBOSE KINASE"/>
    <property type="match status" value="1"/>
</dbReference>